<dbReference type="Proteomes" id="UP000481252">
    <property type="component" value="Unassembled WGS sequence"/>
</dbReference>
<gene>
    <name evidence="4" type="ORF">G6N74_00670</name>
</gene>
<evidence type="ECO:0000259" key="3">
    <source>
        <dbReference type="PROSITE" id="PS50887"/>
    </source>
</evidence>
<dbReference type="PANTHER" id="PTHR45138">
    <property type="entry name" value="REGULATORY COMPONENTS OF SENSORY TRANSDUCTION SYSTEM"/>
    <property type="match status" value="1"/>
</dbReference>
<dbReference type="InterPro" id="IPR050469">
    <property type="entry name" value="Diguanylate_Cyclase"/>
</dbReference>
<dbReference type="InterPro" id="IPR029787">
    <property type="entry name" value="Nucleotide_cyclase"/>
</dbReference>
<protein>
    <recommendedName>
        <fullName evidence="1">diguanylate cyclase</fullName>
        <ecNumber evidence="1">2.7.7.65</ecNumber>
    </recommendedName>
</protein>
<proteinExistence type="predicted"/>
<dbReference type="SUPFAM" id="SSF55073">
    <property type="entry name" value="Nucleotide cyclase"/>
    <property type="match status" value="1"/>
</dbReference>
<dbReference type="PROSITE" id="PS50887">
    <property type="entry name" value="GGDEF"/>
    <property type="match status" value="1"/>
</dbReference>
<dbReference type="EMBL" id="JAAKZG010000001">
    <property type="protein sequence ID" value="NGN39568.1"/>
    <property type="molecule type" value="Genomic_DNA"/>
</dbReference>
<dbReference type="RefSeq" id="WP_165113233.1">
    <property type="nucleotide sequence ID" value="NZ_JAAKZG010000001.1"/>
</dbReference>
<dbReference type="AlphaFoldDB" id="A0A7C9VAC4"/>
<dbReference type="NCBIfam" id="TIGR00254">
    <property type="entry name" value="GGDEF"/>
    <property type="match status" value="1"/>
</dbReference>
<name>A0A7C9VAC4_9HYPH</name>
<sequence length="357" mass="39977">MQPAVATGEEINDLAINTVMTMRQMGVVALPRNYEIFYEALSGSNPKLSLEVIALGNRPTQDQLDQIGRKYFAQNHTQSIVENAREVIAKELEDIAGILRSERNHIERYGQILDQTADGLNSRTAISRELLQKIAGVMSTATNSTIDHGKQVANTLSEKSAELESVKSKLEEYKKLADTDPLTLIWNRRAFDKEIAKVYNSSRGILFNALILADIDRFKEINDRYGHPVGDKILQIIAGIFRTSIREDMFVARTGGEEFALIVEGASEQSTFDIAERIRLLIERASFSSGGQTNVNYGPVTVSMGVCMASEAESAEDLYAKTDRALYRSKLNGRNRVTRFSEIPERSSKSWLLYRKD</sequence>
<comment type="caution">
    <text evidence="4">The sequence shown here is derived from an EMBL/GenBank/DDBJ whole genome shotgun (WGS) entry which is preliminary data.</text>
</comment>
<dbReference type="InterPro" id="IPR043128">
    <property type="entry name" value="Rev_trsase/Diguanyl_cyclase"/>
</dbReference>
<dbReference type="GO" id="GO:0052621">
    <property type="term" value="F:diguanylate cyclase activity"/>
    <property type="evidence" value="ECO:0007669"/>
    <property type="project" value="UniProtKB-EC"/>
</dbReference>
<dbReference type="CDD" id="cd01949">
    <property type="entry name" value="GGDEF"/>
    <property type="match status" value="1"/>
</dbReference>
<dbReference type="InterPro" id="IPR000160">
    <property type="entry name" value="GGDEF_dom"/>
</dbReference>
<evidence type="ECO:0000313" key="5">
    <source>
        <dbReference type="Proteomes" id="UP000481252"/>
    </source>
</evidence>
<evidence type="ECO:0000256" key="1">
    <source>
        <dbReference type="ARBA" id="ARBA00012528"/>
    </source>
</evidence>
<reference evidence="4 5" key="1">
    <citation type="submission" date="2020-02" db="EMBL/GenBank/DDBJ databases">
        <title>Genome sequence of the type strain CGMCC 1.15528 of Mesorhizobium zhangyense.</title>
        <authorList>
            <person name="Gao J."/>
            <person name="Sun J."/>
        </authorList>
    </citation>
    <scope>NUCLEOTIDE SEQUENCE [LARGE SCALE GENOMIC DNA]</scope>
    <source>
        <strain evidence="4 5">CGMCC 1.15528</strain>
    </source>
</reference>
<feature type="domain" description="GGDEF" evidence="3">
    <location>
        <begin position="206"/>
        <end position="342"/>
    </location>
</feature>
<dbReference type="Gene3D" id="3.30.70.270">
    <property type="match status" value="1"/>
</dbReference>
<dbReference type="Pfam" id="PF00990">
    <property type="entry name" value="GGDEF"/>
    <property type="match status" value="1"/>
</dbReference>
<accession>A0A7C9VAC4</accession>
<dbReference type="EC" id="2.7.7.65" evidence="1"/>
<dbReference type="FunFam" id="3.30.70.270:FF:000001">
    <property type="entry name" value="Diguanylate cyclase domain protein"/>
    <property type="match status" value="1"/>
</dbReference>
<evidence type="ECO:0000313" key="4">
    <source>
        <dbReference type="EMBL" id="NGN39568.1"/>
    </source>
</evidence>
<organism evidence="4 5">
    <name type="scientific">Mesorhizobium zhangyense</name>
    <dbReference type="NCBI Taxonomy" id="1776730"/>
    <lineage>
        <taxon>Bacteria</taxon>
        <taxon>Pseudomonadati</taxon>
        <taxon>Pseudomonadota</taxon>
        <taxon>Alphaproteobacteria</taxon>
        <taxon>Hyphomicrobiales</taxon>
        <taxon>Phyllobacteriaceae</taxon>
        <taxon>Mesorhizobium</taxon>
    </lineage>
</organism>
<dbReference type="SMART" id="SM00267">
    <property type="entry name" value="GGDEF"/>
    <property type="match status" value="1"/>
</dbReference>
<dbReference type="PANTHER" id="PTHR45138:SF9">
    <property type="entry name" value="DIGUANYLATE CYCLASE DGCM-RELATED"/>
    <property type="match status" value="1"/>
</dbReference>
<comment type="catalytic activity">
    <reaction evidence="2">
        <text>2 GTP = 3',3'-c-di-GMP + 2 diphosphate</text>
        <dbReference type="Rhea" id="RHEA:24898"/>
        <dbReference type="ChEBI" id="CHEBI:33019"/>
        <dbReference type="ChEBI" id="CHEBI:37565"/>
        <dbReference type="ChEBI" id="CHEBI:58805"/>
        <dbReference type="EC" id="2.7.7.65"/>
    </reaction>
</comment>
<evidence type="ECO:0000256" key="2">
    <source>
        <dbReference type="ARBA" id="ARBA00034247"/>
    </source>
</evidence>
<keyword evidence="5" id="KW-1185">Reference proteome</keyword>